<dbReference type="AlphaFoldDB" id="A0A9P6WQY5"/>
<comment type="caution">
    <text evidence="1">The sequence shown here is derived from an EMBL/GenBank/DDBJ whole genome shotgun (WGS) entry which is preliminary data.</text>
</comment>
<dbReference type="EMBL" id="PUHW01000033">
    <property type="protein sequence ID" value="KAG0690398.1"/>
    <property type="molecule type" value="Genomic_DNA"/>
</dbReference>
<evidence type="ECO:0000313" key="1">
    <source>
        <dbReference type="EMBL" id="KAG0690398.1"/>
    </source>
</evidence>
<evidence type="ECO:0000313" key="2">
    <source>
        <dbReference type="Proteomes" id="UP000697127"/>
    </source>
</evidence>
<protein>
    <submittedName>
        <fullName evidence="1">GPI transamidase component</fullName>
    </submittedName>
</protein>
<sequence>MSAEPDEDSNLTEKKTVFEVPVVAKKDVTQKLQIEWTSISFNIPIYFDSDMKFPDFPEAVDIQVQSRMHKEFFSLLNYSINMIPGSMDGYFNNQYPVDDLFINCKLDDSNAIQIDGARNFAELYFNLEGIDSNDVPFFMTQLIIDHCYTDEIQKYSPDHFSLIREKKNTSIDPPLLKNNSRFHLKHIDLKSDLFLPDLLKNPFEKKKINITIHVIGGSTFQIEMEQAVDKFLTNTLKEMSEYHIFTVNIVNVDLEDTIIKNMQETDGIFPTELTSLPVIWDLYQDTNLEVKSTDKEFNLNMVFYPYIQGGDFIKQLVVRNLPIYAENENTYLKIDNWGSIYFSHLQYHKSYSLEESHLRDCIWSFSESLLDILGVPSTNMAPTIRIKIYKRYMIMQFLSYYSELLNQLRSEIDWNWLNFSKLSKLDSKRVKTLAEAFHKSMKLRQVVAELTKNDDLTTAINISRIMTSTLQNALEN</sequence>
<keyword evidence="2" id="KW-1185">Reference proteome</keyword>
<proteinExistence type="predicted"/>
<name>A0A9P6WQY5_9ASCO</name>
<organism evidence="1 2">
    <name type="scientific">Pichia californica</name>
    <dbReference type="NCBI Taxonomy" id="460514"/>
    <lineage>
        <taxon>Eukaryota</taxon>
        <taxon>Fungi</taxon>
        <taxon>Dikarya</taxon>
        <taxon>Ascomycota</taxon>
        <taxon>Saccharomycotina</taxon>
        <taxon>Pichiomycetes</taxon>
        <taxon>Pichiales</taxon>
        <taxon>Pichiaceae</taxon>
        <taxon>Pichia</taxon>
    </lineage>
</organism>
<accession>A0A9P6WQY5</accession>
<gene>
    <name evidence="1" type="primary">GPI17</name>
    <name evidence="1" type="ORF">C6P40_003001</name>
</gene>
<dbReference type="Proteomes" id="UP000697127">
    <property type="component" value="Unassembled WGS sequence"/>
</dbReference>
<reference evidence="1" key="1">
    <citation type="submission" date="2020-11" db="EMBL/GenBank/DDBJ databases">
        <title>Kefir isolates.</title>
        <authorList>
            <person name="Marcisauskas S."/>
            <person name="Kim Y."/>
            <person name="Blasche S."/>
        </authorList>
    </citation>
    <scope>NUCLEOTIDE SEQUENCE</scope>
    <source>
        <strain evidence="1">Olga-1</strain>
    </source>
</reference>